<dbReference type="Proteomes" id="UP000387223">
    <property type="component" value="Unassembled WGS sequence"/>
</dbReference>
<keyword evidence="3" id="KW-1185">Reference proteome</keyword>
<accession>A0A5M3PVJ7</accession>
<evidence type="ECO:0000313" key="2">
    <source>
        <dbReference type="EMBL" id="GBO86900.1"/>
    </source>
</evidence>
<dbReference type="Proteomes" id="UP000340077">
    <property type="component" value="Unassembled WGS sequence"/>
</dbReference>
<protein>
    <submittedName>
        <fullName evidence="2">Uncharacterized protein</fullName>
    </submittedName>
</protein>
<organism evidence="2 4">
    <name type="scientific">Marinobacter salsuginis</name>
    <dbReference type="NCBI Taxonomy" id="418719"/>
    <lineage>
        <taxon>Bacteria</taxon>
        <taxon>Pseudomonadati</taxon>
        <taxon>Pseudomonadota</taxon>
        <taxon>Gammaproteobacteria</taxon>
        <taxon>Pseudomonadales</taxon>
        <taxon>Marinobacteraceae</taxon>
        <taxon>Marinobacter</taxon>
    </lineage>
</organism>
<sequence length="54" mass="6216">MTSPENENWLAIKAERNIFTTERALYSGPQARIIQATAVFREYLKPATDGIFRE</sequence>
<dbReference type="EMBL" id="BGZI01000002">
    <property type="protein sequence ID" value="GBO86900.1"/>
    <property type="molecule type" value="Genomic_DNA"/>
</dbReference>
<evidence type="ECO:0000313" key="3">
    <source>
        <dbReference type="Proteomes" id="UP000340077"/>
    </source>
</evidence>
<evidence type="ECO:0000313" key="1">
    <source>
        <dbReference type="EMBL" id="GBO83417.1"/>
    </source>
</evidence>
<comment type="caution">
    <text evidence="2">The sequence shown here is derived from an EMBL/GenBank/DDBJ whole genome shotgun (WGS) entry which is preliminary data.</text>
</comment>
<dbReference type="EMBL" id="BGZH01000001">
    <property type="protein sequence ID" value="GBO83417.1"/>
    <property type="molecule type" value="Genomic_DNA"/>
</dbReference>
<proteinExistence type="predicted"/>
<evidence type="ECO:0000313" key="4">
    <source>
        <dbReference type="Proteomes" id="UP000387223"/>
    </source>
</evidence>
<gene>
    <name evidence="1" type="ORF">MS5N3_08680</name>
    <name evidence="2" type="ORF">MSSD14B_05680</name>
</gene>
<dbReference type="AlphaFoldDB" id="A0A5M3PVJ7"/>
<name>A0A5M3PVJ7_9GAMM</name>
<reference evidence="3 4" key="1">
    <citation type="journal article" date="2019" name="J. Gen. Appl. Microbiol.">
        <title>Aerobic degradation of cis-dichloroethene by the marine bacterium Marinobacter salsuginis strain 5N-3.</title>
        <authorList>
            <person name="Inoue Y."/>
            <person name="Fukunaga Y."/>
            <person name="Katsumata H."/>
            <person name="Ohji S."/>
            <person name="Hosoyama A."/>
            <person name="Mori K."/>
            <person name="Ando K."/>
        </authorList>
    </citation>
    <scope>NUCLEOTIDE SEQUENCE [LARGE SCALE GENOMIC DNA]</scope>
    <source>
        <strain evidence="1 3">5N-3</strain>
        <strain evidence="2 4">NBRC 109114</strain>
    </source>
</reference>